<evidence type="ECO:0000256" key="2">
    <source>
        <dbReference type="ARBA" id="ARBA00022729"/>
    </source>
</evidence>
<comment type="similarity">
    <text evidence="1">Belongs to the glycosyl hydrolase 16 family.</text>
</comment>
<evidence type="ECO:0000256" key="1">
    <source>
        <dbReference type="ARBA" id="ARBA00006865"/>
    </source>
</evidence>
<dbReference type="CDD" id="cd08023">
    <property type="entry name" value="GH16_laminarinase_like"/>
    <property type="match status" value="1"/>
</dbReference>
<dbReference type="SUPFAM" id="SSF49785">
    <property type="entry name" value="Galactose-binding domain-like"/>
    <property type="match status" value="1"/>
</dbReference>
<feature type="domain" description="CBM6" evidence="3">
    <location>
        <begin position="981"/>
        <end position="1109"/>
    </location>
</feature>
<dbReference type="SMART" id="SM00606">
    <property type="entry name" value="CBD_IV"/>
    <property type="match status" value="1"/>
</dbReference>
<sequence length="1306" mass="142863">MKKNLLFKSIITFTVLFFSGSIGYTQCSELIFSDEFSGTSVDQSKWTSIVGDGCPTLCGFGNNEEQWYQPENTTVQNGNLIITTRNEAVGGKQYTSSKLITSGKFNSKYGRYEASIKLPSAGGVWPAFWMLPENSNWPFTGEIDIMEAKHKNAESIEGTVHYSNGDWQYNGREYNAGLDLSAGFHEYAVEWEPSEIRWYVDDQLYHTVTPANTVDPWPFNEGDWYIILNVAVGGSGTPYTGNIPPTPSDYPTQMEVDYVRIYSSVFNTQLIGDNKVYEGETDKAYSITATSGASYNWSVPNGATIISGQGTSSILVDWGTTGGDVKVLVNIPNCGENEFKMNVTVNPELVLEFIYEDFESNRKLTYSSKTDGVLSQSVANPGINSVNNSLTVGKYVRASGAQYDGLYMNSPDIGNALEYTSKEKIIWMDVYSEAPIGTEFILQIENGALSAGDWPSGRHSRYSAKTVTQNKWETLEFELIDRPDTSVGALEADQLVLLIDSDSYTGHTIYIDNIRKMDAPDPVLLEEVVIANYDGINQLTNFFQNGVYTKNVTNPDINNVNNSANVAKYIRNAVETYDVVAFNTTAIENSGPFIKGEHIFYMDLYTAAPVGTEILLSLENQANSDNDFPVGRNSQFSGVIKEQNAWHTVAFSHSSSPDAGTSNLSINEISILFNSGSNTTETYYFDNFRYGITKLPSSYQFSEMIQDYNGINNLTLNPTTTGTYTTDVENPETNTVNGSSRAASYARNAGELYDALFFDTNAINDASAYVSEEKRFTMDLYTSAPIGTVISWQLEASSLSTPSNYPSGRHSIYQAAVKEQNSWHTIEFVLTETPDLIVTDAQIDNIVFLFDPNSSNGDTYYIDNLRSLTTDDAIQTPILSSIIVSSTDASIGLNQTASFTARGFDQNGDIFATNFTWTVTGGSIDTNGLYTGSTLGTHTITATSGSISGTASIIVNENSASYTAIPGIIEAEQYKEGGEGIGYHDTSTGNTGGAYRQDDVDIETTEDSTGMYNVGWIDSGEWLAYNIDGTAPTNVYDINFRVASPDGNGKFHLELDGVSITEVISVPDTGGWHNYETITVTGISINNGNHELRIVFDLSGLNLNFIELKASEDTGGETNCNGLAANGQYSYEISADTVNPTITFIPEIAGIGDTVCILYYSTSATGPYPGYGVTPNVPFQTNTNEGEHVYFYYTYSLPTGGENNTGASPHDFVVGSCSASSQLSGLGIENEIYLYTNPITDELNIKGVTNESQISILNMSGQLETIPELQSGDNSSKFDVSSLKSGIYFVRIFNRSISKVLKFMKK</sequence>
<name>A0ABT8WSI7_9FLAO</name>
<dbReference type="Pfam" id="PF18962">
    <property type="entry name" value="Por_Secre_tail"/>
    <property type="match status" value="1"/>
</dbReference>
<feature type="domain" description="GH16" evidence="4">
    <location>
        <begin position="11"/>
        <end position="267"/>
    </location>
</feature>
<evidence type="ECO:0000259" key="4">
    <source>
        <dbReference type="PROSITE" id="PS51762"/>
    </source>
</evidence>
<dbReference type="PROSITE" id="PS51175">
    <property type="entry name" value="CBM6"/>
    <property type="match status" value="1"/>
</dbReference>
<evidence type="ECO:0000313" key="5">
    <source>
        <dbReference type="EMBL" id="MDO5976156.1"/>
    </source>
</evidence>
<keyword evidence="6" id="KW-1185">Reference proteome</keyword>
<dbReference type="InterPro" id="IPR008979">
    <property type="entry name" value="Galactose-bd-like_sf"/>
</dbReference>
<comment type="caution">
    <text evidence="5">The sequence shown here is derived from an EMBL/GenBank/DDBJ whole genome shotgun (WGS) entry which is preliminary data.</text>
</comment>
<dbReference type="Pfam" id="PF00722">
    <property type="entry name" value="Glyco_hydro_16"/>
    <property type="match status" value="1"/>
</dbReference>
<dbReference type="Pfam" id="PF19408">
    <property type="entry name" value="PKD_6"/>
    <property type="match status" value="1"/>
</dbReference>
<dbReference type="RefSeq" id="WP_303303420.1">
    <property type="nucleotide sequence ID" value="NZ_BAABDA010000004.1"/>
</dbReference>
<evidence type="ECO:0000259" key="3">
    <source>
        <dbReference type="PROSITE" id="PS51175"/>
    </source>
</evidence>
<dbReference type="Pfam" id="PF03422">
    <property type="entry name" value="CBM_6"/>
    <property type="match status" value="1"/>
</dbReference>
<dbReference type="InterPro" id="IPR000757">
    <property type="entry name" value="Beta-glucanase-like"/>
</dbReference>
<evidence type="ECO:0000313" key="6">
    <source>
        <dbReference type="Proteomes" id="UP001176806"/>
    </source>
</evidence>
<dbReference type="PANTHER" id="PTHR10963">
    <property type="entry name" value="GLYCOSYL HYDROLASE-RELATED"/>
    <property type="match status" value="1"/>
</dbReference>
<dbReference type="InterPro" id="IPR050546">
    <property type="entry name" value="Glycosyl_Hydrlase_16"/>
</dbReference>
<dbReference type="PROSITE" id="PS51762">
    <property type="entry name" value="GH16_2"/>
    <property type="match status" value="1"/>
</dbReference>
<dbReference type="SUPFAM" id="SSF49899">
    <property type="entry name" value="Concanavalin A-like lectins/glucanases"/>
    <property type="match status" value="1"/>
</dbReference>
<dbReference type="InterPro" id="IPR026444">
    <property type="entry name" value="Secre_tail"/>
</dbReference>
<dbReference type="Gene3D" id="2.60.120.200">
    <property type="match status" value="1"/>
</dbReference>
<dbReference type="InterPro" id="IPR005084">
    <property type="entry name" value="CBM6"/>
</dbReference>
<reference evidence="5" key="1">
    <citation type="submission" date="2023-07" db="EMBL/GenBank/DDBJ databases">
        <title>Two novel species in the genus Flavivirga.</title>
        <authorList>
            <person name="Kwon K."/>
        </authorList>
    </citation>
    <scope>NUCLEOTIDE SEQUENCE</scope>
    <source>
        <strain evidence="5">KACC 14158</strain>
    </source>
</reference>
<dbReference type="CDD" id="cd04080">
    <property type="entry name" value="CBM6_cellulase-like"/>
    <property type="match status" value="1"/>
</dbReference>
<dbReference type="NCBIfam" id="TIGR04183">
    <property type="entry name" value="Por_Secre_tail"/>
    <property type="match status" value="1"/>
</dbReference>
<dbReference type="Proteomes" id="UP001176806">
    <property type="component" value="Unassembled WGS sequence"/>
</dbReference>
<protein>
    <submittedName>
        <fullName evidence="5">Family 16 glycosylhydrolase</fullName>
    </submittedName>
</protein>
<dbReference type="InterPro" id="IPR006584">
    <property type="entry name" value="Cellulose-bd_IV"/>
</dbReference>
<dbReference type="InterPro" id="IPR013320">
    <property type="entry name" value="ConA-like_dom_sf"/>
</dbReference>
<dbReference type="Gene3D" id="2.60.40.1080">
    <property type="match status" value="1"/>
</dbReference>
<gene>
    <name evidence="5" type="ORF">Q4Q40_18300</name>
</gene>
<dbReference type="InterPro" id="IPR045829">
    <property type="entry name" value="PKD_6"/>
</dbReference>
<keyword evidence="2" id="KW-0732">Signal</keyword>
<proteinExistence type="inferred from homology"/>
<dbReference type="Gene3D" id="2.60.120.260">
    <property type="entry name" value="Galactose-binding domain-like"/>
    <property type="match status" value="1"/>
</dbReference>
<organism evidence="5 6">
    <name type="scientific">Flavivirga jejuensis</name>
    <dbReference type="NCBI Taxonomy" id="870487"/>
    <lineage>
        <taxon>Bacteria</taxon>
        <taxon>Pseudomonadati</taxon>
        <taxon>Bacteroidota</taxon>
        <taxon>Flavobacteriia</taxon>
        <taxon>Flavobacteriales</taxon>
        <taxon>Flavobacteriaceae</taxon>
        <taxon>Flavivirga</taxon>
    </lineage>
</organism>
<dbReference type="EMBL" id="JAUOEL010000007">
    <property type="protein sequence ID" value="MDO5976156.1"/>
    <property type="molecule type" value="Genomic_DNA"/>
</dbReference>
<accession>A0ABT8WSI7</accession>
<dbReference type="PANTHER" id="PTHR10963:SF55">
    <property type="entry name" value="GLYCOSIDE HYDROLASE FAMILY 16 PROTEIN"/>
    <property type="match status" value="1"/>
</dbReference>